<evidence type="ECO:0000256" key="1">
    <source>
        <dbReference type="ARBA" id="ARBA00008857"/>
    </source>
</evidence>
<keyword evidence="2" id="KW-0229">DNA integration</keyword>
<dbReference type="AlphaFoldDB" id="A0AAU3HYB9"/>
<reference evidence="6" key="1">
    <citation type="submission" date="2022-10" db="EMBL/GenBank/DDBJ databases">
        <title>The complete genomes of actinobacterial strains from the NBC collection.</title>
        <authorList>
            <person name="Joergensen T.S."/>
            <person name="Alvarez Arevalo M."/>
            <person name="Sterndorff E.B."/>
            <person name="Faurdal D."/>
            <person name="Vuksanovic O."/>
            <person name="Mourched A.-S."/>
            <person name="Charusanti P."/>
            <person name="Shaw S."/>
            <person name="Blin K."/>
            <person name="Weber T."/>
        </authorList>
    </citation>
    <scope>NUCLEOTIDE SEQUENCE</scope>
    <source>
        <strain evidence="6">NBC_01393</strain>
    </source>
</reference>
<dbReference type="SUPFAM" id="SSF56349">
    <property type="entry name" value="DNA breaking-rejoining enzymes"/>
    <property type="match status" value="1"/>
</dbReference>
<dbReference type="GO" id="GO:0006310">
    <property type="term" value="P:DNA recombination"/>
    <property type="evidence" value="ECO:0007669"/>
    <property type="project" value="UniProtKB-KW"/>
</dbReference>
<dbReference type="PROSITE" id="PS51898">
    <property type="entry name" value="TYR_RECOMBINASE"/>
    <property type="match status" value="1"/>
</dbReference>
<dbReference type="InterPro" id="IPR058717">
    <property type="entry name" value="Phage_L5_Integrase_N"/>
</dbReference>
<gene>
    <name evidence="6" type="ORF">OG699_19915</name>
</gene>
<dbReference type="InterPro" id="IPR011010">
    <property type="entry name" value="DNA_brk_join_enz"/>
</dbReference>
<keyword evidence="3" id="KW-0238">DNA-binding</keyword>
<protein>
    <submittedName>
        <fullName evidence="6">Site-specific integrase</fullName>
    </submittedName>
</protein>
<accession>A0AAU3HYB9</accession>
<dbReference type="Gene3D" id="1.10.150.130">
    <property type="match status" value="1"/>
</dbReference>
<evidence type="ECO:0000256" key="4">
    <source>
        <dbReference type="ARBA" id="ARBA00023172"/>
    </source>
</evidence>
<organism evidence="6">
    <name type="scientific">Streptomyces sp. NBC_01393</name>
    <dbReference type="NCBI Taxonomy" id="2903851"/>
    <lineage>
        <taxon>Bacteria</taxon>
        <taxon>Bacillati</taxon>
        <taxon>Actinomycetota</taxon>
        <taxon>Actinomycetes</taxon>
        <taxon>Kitasatosporales</taxon>
        <taxon>Streptomycetaceae</taxon>
        <taxon>Streptomyces</taxon>
    </lineage>
</organism>
<dbReference type="GO" id="GO:0003677">
    <property type="term" value="F:DNA binding"/>
    <property type="evidence" value="ECO:0007669"/>
    <property type="project" value="UniProtKB-KW"/>
</dbReference>
<dbReference type="Pfam" id="PF26003">
    <property type="entry name" value="Integrase_N_phage"/>
    <property type="match status" value="1"/>
</dbReference>
<proteinExistence type="inferred from homology"/>
<dbReference type="InterPro" id="IPR004107">
    <property type="entry name" value="Integrase_SAM-like_N"/>
</dbReference>
<dbReference type="PANTHER" id="PTHR30349">
    <property type="entry name" value="PHAGE INTEGRASE-RELATED"/>
    <property type="match status" value="1"/>
</dbReference>
<evidence type="ECO:0000256" key="2">
    <source>
        <dbReference type="ARBA" id="ARBA00022908"/>
    </source>
</evidence>
<comment type="similarity">
    <text evidence="1">Belongs to the 'phage' integrase family.</text>
</comment>
<dbReference type="InterPro" id="IPR050090">
    <property type="entry name" value="Tyrosine_recombinase_XerCD"/>
</dbReference>
<dbReference type="InterPro" id="IPR013762">
    <property type="entry name" value="Integrase-like_cat_sf"/>
</dbReference>
<dbReference type="GO" id="GO:0015074">
    <property type="term" value="P:DNA integration"/>
    <property type="evidence" value="ECO:0007669"/>
    <property type="project" value="UniProtKB-KW"/>
</dbReference>
<dbReference type="EMBL" id="CP109546">
    <property type="protein sequence ID" value="WTZ10055.1"/>
    <property type="molecule type" value="Genomic_DNA"/>
</dbReference>
<dbReference type="Pfam" id="PF00589">
    <property type="entry name" value="Phage_integrase"/>
    <property type="match status" value="1"/>
</dbReference>
<name>A0AAU3HYB9_9ACTN</name>
<dbReference type="PANTHER" id="PTHR30349:SF64">
    <property type="entry name" value="PROPHAGE INTEGRASE INTD-RELATED"/>
    <property type="match status" value="1"/>
</dbReference>
<sequence>MANNQGRRRRFGSVRQLKSDRWQARYRDPATGQLRTAEETYATKTDAEVALTHIEADITRGQWSDPDAGKVQFGEYATAWLKDRKLAARSRERHESVIRLHLLPTFGERPLSSITTGQVRAWRTACLARTGEPTVVKAYQIMRAVLNTAVDDELIRRNPCRIKGADHYDVPERPILTVAEVFAVADAIAPRYRLLVLLAAFTGLRFGELASLRRRDVDTAYAALMVQRSQAEMQTGALFDKAPKSDAGVRPVAFPTELLPDVKGHLDSFAGAGRDGHVFLGPQGGRLRRSNFRDDWIKARTKARITADVHFHDLRHTGNTLAASGASLRELMTRMGHSTPRAALIYQHVVSGRDREIADRLGSMIRKTRGETDA</sequence>
<keyword evidence="4" id="KW-0233">DNA recombination</keyword>
<dbReference type="Gene3D" id="1.10.443.10">
    <property type="entry name" value="Intergrase catalytic core"/>
    <property type="match status" value="1"/>
</dbReference>
<dbReference type="InterPro" id="IPR010998">
    <property type="entry name" value="Integrase_recombinase_N"/>
</dbReference>
<evidence type="ECO:0000259" key="5">
    <source>
        <dbReference type="PROSITE" id="PS51898"/>
    </source>
</evidence>
<dbReference type="Pfam" id="PF14659">
    <property type="entry name" value="Phage_int_SAM_3"/>
    <property type="match status" value="1"/>
</dbReference>
<feature type="domain" description="Tyr recombinase" evidence="5">
    <location>
        <begin position="171"/>
        <end position="359"/>
    </location>
</feature>
<evidence type="ECO:0000256" key="3">
    <source>
        <dbReference type="ARBA" id="ARBA00023125"/>
    </source>
</evidence>
<dbReference type="InterPro" id="IPR002104">
    <property type="entry name" value="Integrase_catalytic"/>
</dbReference>
<evidence type="ECO:0000313" key="6">
    <source>
        <dbReference type="EMBL" id="WTZ10055.1"/>
    </source>
</evidence>